<protein>
    <submittedName>
        <fullName evidence="1">Uncharacterized protein</fullName>
    </submittedName>
</protein>
<name>A0ABW1F0F2_9ACTN</name>
<gene>
    <name evidence="1" type="ORF">ACFP0N_20910</name>
</gene>
<organism evidence="1 2">
    <name type="scientific">Kitasatospora aburaviensis</name>
    <dbReference type="NCBI Taxonomy" id="67265"/>
    <lineage>
        <taxon>Bacteria</taxon>
        <taxon>Bacillati</taxon>
        <taxon>Actinomycetota</taxon>
        <taxon>Actinomycetes</taxon>
        <taxon>Kitasatosporales</taxon>
        <taxon>Streptomycetaceae</taxon>
        <taxon>Kitasatospora</taxon>
    </lineage>
</organism>
<proteinExistence type="predicted"/>
<dbReference type="RefSeq" id="WP_313765205.1">
    <property type="nucleotide sequence ID" value="NZ_BAAAVH010000018.1"/>
</dbReference>
<evidence type="ECO:0000313" key="1">
    <source>
        <dbReference type="EMBL" id="MFC5887435.1"/>
    </source>
</evidence>
<accession>A0ABW1F0F2</accession>
<comment type="caution">
    <text evidence="1">The sequence shown here is derived from an EMBL/GenBank/DDBJ whole genome shotgun (WGS) entry which is preliminary data.</text>
</comment>
<reference evidence="2" key="1">
    <citation type="journal article" date="2019" name="Int. J. Syst. Evol. Microbiol.">
        <title>The Global Catalogue of Microorganisms (GCM) 10K type strain sequencing project: providing services to taxonomists for standard genome sequencing and annotation.</title>
        <authorList>
            <consortium name="The Broad Institute Genomics Platform"/>
            <consortium name="The Broad Institute Genome Sequencing Center for Infectious Disease"/>
            <person name="Wu L."/>
            <person name="Ma J."/>
        </authorList>
    </citation>
    <scope>NUCLEOTIDE SEQUENCE [LARGE SCALE GENOMIC DNA]</scope>
    <source>
        <strain evidence="2">CGMCC 4.1469</strain>
    </source>
</reference>
<sequence length="43" mass="4549">MLWRLGHIVTLALLGSVAQHQLGAEQQFAVPPARALPDGESVA</sequence>
<keyword evidence="2" id="KW-1185">Reference proteome</keyword>
<evidence type="ECO:0000313" key="2">
    <source>
        <dbReference type="Proteomes" id="UP001596067"/>
    </source>
</evidence>
<dbReference type="Proteomes" id="UP001596067">
    <property type="component" value="Unassembled WGS sequence"/>
</dbReference>
<dbReference type="EMBL" id="JBHSOD010000027">
    <property type="protein sequence ID" value="MFC5887435.1"/>
    <property type="molecule type" value="Genomic_DNA"/>
</dbReference>